<proteinExistence type="predicted"/>
<comment type="caution">
    <text evidence="1">The sequence shown here is derived from an EMBL/GenBank/DDBJ whole genome shotgun (WGS) entry which is preliminary data.</text>
</comment>
<accession>A0ABR0FGW5</accession>
<keyword evidence="2" id="KW-1185">Reference proteome</keyword>
<gene>
    <name evidence="1" type="ORF">QC761_402470</name>
</gene>
<dbReference type="EMBL" id="JAFFGZ010000006">
    <property type="protein sequence ID" value="KAK4643039.1"/>
    <property type="molecule type" value="Genomic_DNA"/>
</dbReference>
<sequence>MQHTIKTSSFILSHTHAKRLGIPRVPVDMAI</sequence>
<dbReference type="RefSeq" id="XP_062732015.1">
    <property type="nucleotide sequence ID" value="XM_062878525.1"/>
</dbReference>
<organism evidence="1 2">
    <name type="scientific">Podospora bellae-mahoneyi</name>
    <dbReference type="NCBI Taxonomy" id="2093777"/>
    <lineage>
        <taxon>Eukaryota</taxon>
        <taxon>Fungi</taxon>
        <taxon>Dikarya</taxon>
        <taxon>Ascomycota</taxon>
        <taxon>Pezizomycotina</taxon>
        <taxon>Sordariomycetes</taxon>
        <taxon>Sordariomycetidae</taxon>
        <taxon>Sordariales</taxon>
        <taxon>Podosporaceae</taxon>
        <taxon>Podospora</taxon>
    </lineage>
</organism>
<evidence type="ECO:0000313" key="2">
    <source>
        <dbReference type="Proteomes" id="UP001322138"/>
    </source>
</evidence>
<reference evidence="1 2" key="1">
    <citation type="journal article" date="2023" name="bioRxiv">
        <title>High-quality genome assemblies of four members of thePodospora anserinaspecies complex.</title>
        <authorList>
            <person name="Ament-Velasquez S.L."/>
            <person name="Vogan A.A."/>
            <person name="Wallerman O."/>
            <person name="Hartmann F."/>
            <person name="Gautier V."/>
            <person name="Silar P."/>
            <person name="Giraud T."/>
            <person name="Johannesson H."/>
        </authorList>
    </citation>
    <scope>NUCLEOTIDE SEQUENCE [LARGE SCALE GENOMIC DNA]</scope>
    <source>
        <strain evidence="1 2">CBS 112042</strain>
    </source>
</reference>
<evidence type="ECO:0000313" key="1">
    <source>
        <dbReference type="EMBL" id="KAK4643039.1"/>
    </source>
</evidence>
<protein>
    <submittedName>
        <fullName evidence="1">Uncharacterized protein</fullName>
    </submittedName>
</protein>
<dbReference type="GeneID" id="87898007"/>
<dbReference type="Proteomes" id="UP001322138">
    <property type="component" value="Unassembled WGS sequence"/>
</dbReference>
<name>A0ABR0FGW5_9PEZI</name>